<evidence type="ECO:0000313" key="10">
    <source>
        <dbReference type="Proteomes" id="UP000053611"/>
    </source>
</evidence>
<keyword evidence="1" id="KW-0808">Transferase</keyword>
<dbReference type="Gene3D" id="3.30.200.20">
    <property type="entry name" value="Phosphorylase Kinase, domain 1"/>
    <property type="match status" value="1"/>
</dbReference>
<dbReference type="STRING" id="879819.A0A0J0XIS3"/>
<name>A0A0J0XIS3_9TREE</name>
<feature type="domain" description="Protein kinase" evidence="8">
    <location>
        <begin position="834"/>
        <end position="1132"/>
    </location>
</feature>
<evidence type="ECO:0000259" key="8">
    <source>
        <dbReference type="PROSITE" id="PS50011"/>
    </source>
</evidence>
<feature type="compositionally biased region" description="Polar residues" evidence="7">
    <location>
        <begin position="262"/>
        <end position="300"/>
    </location>
</feature>
<dbReference type="OrthoDB" id="5337378at2759"/>
<dbReference type="PANTHER" id="PTHR11042:SF189">
    <property type="entry name" value="PROTEIN KINASE DOMAIN-CONTAINING PROTEIN"/>
    <property type="match status" value="1"/>
</dbReference>
<evidence type="ECO:0000256" key="6">
    <source>
        <dbReference type="PROSITE-ProRule" id="PRU10141"/>
    </source>
</evidence>
<feature type="region of interest" description="Disordered" evidence="7">
    <location>
        <begin position="141"/>
        <end position="181"/>
    </location>
</feature>
<reference evidence="9 10" key="1">
    <citation type="submission" date="2015-03" db="EMBL/GenBank/DDBJ databases">
        <title>Genomics and transcriptomics of the oil-accumulating basidiomycete yeast T. oleaginosus allow insights into substrate utilization and the diverse evolutionary trajectories of mating systems in fungi.</title>
        <authorList>
            <consortium name="DOE Joint Genome Institute"/>
            <person name="Kourist R."/>
            <person name="Kracht O."/>
            <person name="Bracharz F."/>
            <person name="Lipzen A."/>
            <person name="Nolan M."/>
            <person name="Ohm R."/>
            <person name="Grigoriev I."/>
            <person name="Sun S."/>
            <person name="Heitman J."/>
            <person name="Bruck T."/>
            <person name="Nowrousian M."/>
        </authorList>
    </citation>
    <scope>NUCLEOTIDE SEQUENCE [LARGE SCALE GENOMIC DNA]</scope>
    <source>
        <strain evidence="9 10">IBC0246</strain>
    </source>
</reference>
<sequence length="1173" mass="126320">MPPSSASTTTPSIRRASVNDLGPSSREPKRQRATPSPQPRPSISRASSGVSVSSVASTRATEPRRATATSASYLHHRHGRLSVSHSDTSDWDDVAPPLHVQTSPPYHAPRAYNMQNSPPRGRGMSVPLTQLQKKLSNVSLGKTRPTTPILSETSPEAMTRTPTSSCPASVDTPPLTTTPPRRRLPRALLRHNTPAPLTTLYDQGYLSSGTPKPDNHTLLGLGSPFASKSALGDTDLASPTFPPPHHHQTHWEETDAVPDLQPSGSLSRRTCTNADDTGSCTSASSVFSSERHGQQTTRPSVVNVWSASSISDEDDDVSVHVKRTTFYGGSARSADQFWQPTRLFQSSPGATSPFLAKSFAPSPISSRPLSPLFPLPLSRVESASSTAALENEPTKGFERCDASKLLIPSVESLGRRTSDPAYPSDPSTFSFALMSATRDTQSEITHRHISSSPSSSDANEAELTPSRSSRHATSALPPRPAHHLTRQRSEMFTFPGPAESVPNSTPPKRSDPFVPTRPKMPKRATLPEMPTARGTPLGRLHHFGDDKPSPAAFESSGIAKKRGEKNKPRSSLPVATHTTPQWSPMPKAAPRTAQRPARSFLANSSSASGLPSRRGVCGDGDSDMREELSQEFDLEDTDQDDMSPLRPMRSSFRHSIGSRHHRVSSTASEAMTSPISRRTRGHTRMSSTASSIGGSRGLRRKGSSLFGSGASDSEMPSPATPTKNTPIALIQPRFGITTPSPTPASTRYPFVRRLSMASVTSVDISPTASPLLSGRVRTLSATGPVARASNPMLAATFRAHAHMPATPAWELHIGDTYIPKEAREAGAGRYERDFVTVQALGQGEFSSVWKVRCKADDSMWAVKKGKPYSGFRDRQRQLEEVAILRAIGKAEHPNILRLVDSWEEAGRLHIRTELALCGDLANFLLSVSEFGGLEEGRVWKMLAELSSALQHIHSQGVLHLDFKPSNILITTEGSLKVADFGLSVFVIGPETSGDLGNGDLSIVSSGSDRSLGPSPASDHEGDREYLCPEALNDVPPAPPADIYSLGIMTLEAALSVELPSNGEAWIKLRHDDFSDLDNQYALRGGPKPDVIPGEPPTPVVSMALVSTIQHMMASNPAQRMTLAELLSLVPLRRAQEAMARGREEGGLLRGRIAGPALAEEDDEWTAYVLGEVA</sequence>
<dbReference type="RefSeq" id="XP_018277443.1">
    <property type="nucleotide sequence ID" value="XM_018421466.1"/>
</dbReference>
<dbReference type="InterPro" id="IPR050339">
    <property type="entry name" value="CC_SR_Kinase"/>
</dbReference>
<dbReference type="PROSITE" id="PS50011">
    <property type="entry name" value="PROTEIN_KINASE_DOM"/>
    <property type="match status" value="1"/>
</dbReference>
<feature type="binding site" evidence="6">
    <location>
        <position position="864"/>
    </location>
    <ligand>
        <name>ATP</name>
        <dbReference type="ChEBI" id="CHEBI:30616"/>
    </ligand>
</feature>
<dbReference type="PROSITE" id="PS00108">
    <property type="entry name" value="PROTEIN_KINASE_ST"/>
    <property type="match status" value="1"/>
</dbReference>
<feature type="region of interest" description="Disordered" evidence="7">
    <location>
        <begin position="230"/>
        <end position="300"/>
    </location>
</feature>
<evidence type="ECO:0000256" key="2">
    <source>
        <dbReference type="ARBA" id="ARBA00022741"/>
    </source>
</evidence>
<dbReference type="InterPro" id="IPR008271">
    <property type="entry name" value="Ser/Thr_kinase_AS"/>
</dbReference>
<dbReference type="GO" id="GO:0004672">
    <property type="term" value="F:protein kinase activity"/>
    <property type="evidence" value="ECO:0007669"/>
    <property type="project" value="InterPro"/>
</dbReference>
<evidence type="ECO:0000256" key="7">
    <source>
        <dbReference type="SAM" id="MobiDB-lite"/>
    </source>
</evidence>
<dbReference type="PANTHER" id="PTHR11042">
    <property type="entry name" value="EUKARYOTIC TRANSLATION INITIATION FACTOR 2-ALPHA KINASE EIF2-ALPHA KINASE -RELATED"/>
    <property type="match status" value="1"/>
</dbReference>
<accession>A0A0J0XIS3</accession>
<dbReference type="InterPro" id="IPR000719">
    <property type="entry name" value="Prot_kinase_dom"/>
</dbReference>
<feature type="region of interest" description="Disordered" evidence="7">
    <location>
        <begin position="1"/>
        <end position="90"/>
    </location>
</feature>
<dbReference type="SUPFAM" id="SSF56112">
    <property type="entry name" value="Protein kinase-like (PK-like)"/>
    <property type="match status" value="1"/>
</dbReference>
<dbReference type="InterPro" id="IPR017441">
    <property type="entry name" value="Protein_kinase_ATP_BS"/>
</dbReference>
<proteinExistence type="inferred from homology"/>
<feature type="compositionally biased region" description="Low complexity" evidence="7">
    <location>
        <begin position="41"/>
        <end position="72"/>
    </location>
</feature>
<evidence type="ECO:0000313" key="9">
    <source>
        <dbReference type="EMBL" id="KLT40952.1"/>
    </source>
</evidence>
<evidence type="ECO:0000256" key="3">
    <source>
        <dbReference type="ARBA" id="ARBA00022777"/>
    </source>
</evidence>
<keyword evidence="2 6" id="KW-0547">Nucleotide-binding</keyword>
<keyword evidence="3" id="KW-0418">Kinase</keyword>
<dbReference type="GO" id="GO:0005524">
    <property type="term" value="F:ATP binding"/>
    <property type="evidence" value="ECO:0007669"/>
    <property type="project" value="UniProtKB-UniRule"/>
</dbReference>
<evidence type="ECO:0000256" key="1">
    <source>
        <dbReference type="ARBA" id="ARBA00022679"/>
    </source>
</evidence>
<comment type="similarity">
    <text evidence="5">Belongs to the protein kinase superfamily. Ser/Thr protein kinase family. GCN2 subfamily.</text>
</comment>
<gene>
    <name evidence="9" type="ORF">CC85DRAFT_276975</name>
</gene>
<dbReference type="GeneID" id="28982069"/>
<dbReference type="GO" id="GO:0005737">
    <property type="term" value="C:cytoplasm"/>
    <property type="evidence" value="ECO:0007669"/>
    <property type="project" value="TreeGrafter"/>
</dbReference>
<dbReference type="Pfam" id="PF00069">
    <property type="entry name" value="Pkinase"/>
    <property type="match status" value="1"/>
</dbReference>
<keyword evidence="4 6" id="KW-0067">ATP-binding</keyword>
<dbReference type="PROSITE" id="PS00107">
    <property type="entry name" value="PROTEIN_KINASE_ATP"/>
    <property type="match status" value="1"/>
</dbReference>
<dbReference type="EMBL" id="KQ087226">
    <property type="protein sequence ID" value="KLT40952.1"/>
    <property type="molecule type" value="Genomic_DNA"/>
</dbReference>
<dbReference type="GO" id="GO:0005634">
    <property type="term" value="C:nucleus"/>
    <property type="evidence" value="ECO:0007669"/>
    <property type="project" value="TreeGrafter"/>
</dbReference>
<protein>
    <recommendedName>
        <fullName evidence="8">Protein kinase domain-containing protein</fullName>
    </recommendedName>
</protein>
<dbReference type="InterPro" id="IPR011009">
    <property type="entry name" value="Kinase-like_dom_sf"/>
</dbReference>
<feature type="compositionally biased region" description="Polar residues" evidence="7">
    <location>
        <begin position="664"/>
        <end position="676"/>
    </location>
</feature>
<feature type="compositionally biased region" description="Low complexity" evidence="7">
    <location>
        <begin position="1"/>
        <end position="16"/>
    </location>
</feature>
<evidence type="ECO:0000256" key="5">
    <source>
        <dbReference type="ARBA" id="ARBA00037982"/>
    </source>
</evidence>
<feature type="region of interest" description="Disordered" evidence="7">
    <location>
        <begin position="439"/>
        <end position="741"/>
    </location>
</feature>
<feature type="compositionally biased region" description="Acidic residues" evidence="7">
    <location>
        <begin position="629"/>
        <end position="641"/>
    </location>
</feature>
<organism evidence="9 10">
    <name type="scientific">Cutaneotrichosporon oleaginosum</name>
    <dbReference type="NCBI Taxonomy" id="879819"/>
    <lineage>
        <taxon>Eukaryota</taxon>
        <taxon>Fungi</taxon>
        <taxon>Dikarya</taxon>
        <taxon>Basidiomycota</taxon>
        <taxon>Agaricomycotina</taxon>
        <taxon>Tremellomycetes</taxon>
        <taxon>Trichosporonales</taxon>
        <taxon>Trichosporonaceae</taxon>
        <taxon>Cutaneotrichosporon</taxon>
    </lineage>
</organism>
<dbReference type="AlphaFoldDB" id="A0A0J0XIS3"/>
<dbReference type="Gene3D" id="1.10.510.10">
    <property type="entry name" value="Transferase(Phosphotransferase) domain 1"/>
    <property type="match status" value="1"/>
</dbReference>
<evidence type="ECO:0000256" key="4">
    <source>
        <dbReference type="ARBA" id="ARBA00022840"/>
    </source>
</evidence>
<dbReference type="Proteomes" id="UP000053611">
    <property type="component" value="Unassembled WGS sequence"/>
</dbReference>
<keyword evidence="10" id="KW-1185">Reference proteome</keyword>
<feature type="compositionally biased region" description="Polar residues" evidence="7">
    <location>
        <begin position="141"/>
        <end position="167"/>
    </location>
</feature>